<gene>
    <name evidence="1" type="ORF">PtA15_1A66</name>
</gene>
<accession>A0ABY7C8P5</accession>
<evidence type="ECO:0000313" key="2">
    <source>
        <dbReference type="Proteomes" id="UP001164743"/>
    </source>
</evidence>
<dbReference type="Proteomes" id="UP001164743">
    <property type="component" value="Chromosome 1A"/>
</dbReference>
<dbReference type="GeneID" id="77806605"/>
<evidence type="ECO:0000313" key="1">
    <source>
        <dbReference type="EMBL" id="WAQ80728.1"/>
    </source>
</evidence>
<organism evidence="1 2">
    <name type="scientific">Puccinia triticina</name>
    <dbReference type="NCBI Taxonomy" id="208348"/>
    <lineage>
        <taxon>Eukaryota</taxon>
        <taxon>Fungi</taxon>
        <taxon>Dikarya</taxon>
        <taxon>Basidiomycota</taxon>
        <taxon>Pucciniomycotina</taxon>
        <taxon>Pucciniomycetes</taxon>
        <taxon>Pucciniales</taxon>
        <taxon>Pucciniaceae</taxon>
        <taxon>Puccinia</taxon>
    </lineage>
</organism>
<name>A0ABY7C8P5_9BASI</name>
<protein>
    <submittedName>
        <fullName evidence="1">Uncharacterized protein</fullName>
    </submittedName>
</protein>
<dbReference type="EMBL" id="CP110421">
    <property type="protein sequence ID" value="WAQ80728.1"/>
    <property type="molecule type" value="Genomic_DNA"/>
</dbReference>
<proteinExistence type="predicted"/>
<keyword evidence="2" id="KW-1185">Reference proteome</keyword>
<dbReference type="RefSeq" id="XP_053016283.1">
    <property type="nucleotide sequence ID" value="XM_053165721.1"/>
</dbReference>
<sequence>MLLCSIGFPEVPMFLQILGTRYSLLNADPKSVDRLEACCPTANSSVFTRPISVRRRIERASPLHRFI</sequence>
<reference evidence="1" key="1">
    <citation type="submission" date="2022-10" db="EMBL/GenBank/DDBJ databases">
        <title>Puccinia triticina Genome sequencing and assembly.</title>
        <authorList>
            <person name="Li C."/>
        </authorList>
    </citation>
    <scope>NUCLEOTIDE SEQUENCE</scope>
    <source>
        <strain evidence="1">Pt15</strain>
    </source>
</reference>